<dbReference type="EMBL" id="RJVO01000002">
    <property type="protein sequence ID" value="ROH91704.1"/>
    <property type="molecule type" value="Genomic_DNA"/>
</dbReference>
<evidence type="ECO:0000256" key="2">
    <source>
        <dbReference type="ARBA" id="ARBA00022857"/>
    </source>
</evidence>
<gene>
    <name evidence="5" type="ORF">ED208_04780</name>
</gene>
<dbReference type="SUPFAM" id="SSF51735">
    <property type="entry name" value="NAD(P)-binding Rossmann-fold domains"/>
    <property type="match status" value="1"/>
</dbReference>
<dbReference type="AlphaFoldDB" id="A0A3N0VG84"/>
<dbReference type="Gene3D" id="3.40.50.720">
    <property type="entry name" value="NAD(P)-binding Rossmann-like Domain"/>
    <property type="match status" value="1"/>
</dbReference>
<organism evidence="5 6">
    <name type="scientific">Stagnimonas aquatica</name>
    <dbReference type="NCBI Taxonomy" id="2689987"/>
    <lineage>
        <taxon>Bacteria</taxon>
        <taxon>Pseudomonadati</taxon>
        <taxon>Pseudomonadota</taxon>
        <taxon>Gammaproteobacteria</taxon>
        <taxon>Nevskiales</taxon>
        <taxon>Nevskiaceae</taxon>
        <taxon>Stagnimonas</taxon>
    </lineage>
</organism>
<proteinExistence type="inferred from homology"/>
<dbReference type="GO" id="GO:0016491">
    <property type="term" value="F:oxidoreductase activity"/>
    <property type="evidence" value="ECO:0007669"/>
    <property type="project" value="UniProtKB-KW"/>
</dbReference>
<keyword evidence="3" id="KW-0560">Oxidoreductase</keyword>
<keyword evidence="2" id="KW-0521">NADP</keyword>
<dbReference type="InParanoid" id="A0A3N0VG84"/>
<evidence type="ECO:0000313" key="5">
    <source>
        <dbReference type="EMBL" id="ROH91704.1"/>
    </source>
</evidence>
<sequence length="250" mass="25092">MTAGPGLALVTGAGRAEGLGYGLCAALAARGYRVLLAARDGHAASVLAARLCEEGGVVVPLPLDIADATSVAAAAEHIGSQYGGLRLLINNAGIGNIASGAPRGTRPASADLGAARRMMEVNLFGTWQLSQALLPLLRADGRGRIVNVSSGAGSYGDARFGLAAGNAMGPGYGLSKLALNGLTALLAEELAGSGVLVNAVCPGFTATFEGALAMGARPVAEAVEGILWAAELPDDGPSGGFYRDRVRLPW</sequence>
<dbReference type="PANTHER" id="PTHR43490:SF99">
    <property type="entry name" value="SHORT-CHAIN DEHYDROGENASE_REDUCTASE"/>
    <property type="match status" value="1"/>
</dbReference>
<dbReference type="GO" id="GO:0016020">
    <property type="term" value="C:membrane"/>
    <property type="evidence" value="ECO:0007669"/>
    <property type="project" value="TreeGrafter"/>
</dbReference>
<dbReference type="PRINTS" id="PR00080">
    <property type="entry name" value="SDRFAMILY"/>
</dbReference>
<accession>A0A3N0VG84</accession>
<evidence type="ECO:0000256" key="1">
    <source>
        <dbReference type="ARBA" id="ARBA00006484"/>
    </source>
</evidence>
<dbReference type="Pfam" id="PF00106">
    <property type="entry name" value="adh_short"/>
    <property type="match status" value="1"/>
</dbReference>
<comment type="similarity">
    <text evidence="1 4">Belongs to the short-chain dehydrogenases/reductases (SDR) family.</text>
</comment>
<dbReference type="InterPro" id="IPR036291">
    <property type="entry name" value="NAD(P)-bd_dom_sf"/>
</dbReference>
<dbReference type="PANTHER" id="PTHR43490">
    <property type="entry name" value="(+)-NEOMENTHOL DEHYDROGENASE"/>
    <property type="match status" value="1"/>
</dbReference>
<keyword evidence="6" id="KW-1185">Reference proteome</keyword>
<evidence type="ECO:0000256" key="4">
    <source>
        <dbReference type="RuleBase" id="RU000363"/>
    </source>
</evidence>
<dbReference type="RefSeq" id="WP_123210748.1">
    <property type="nucleotide sequence ID" value="NZ_RJVO01000002.1"/>
</dbReference>
<reference evidence="5 6" key="1">
    <citation type="submission" date="2018-10" db="EMBL/GenBank/DDBJ databases">
        <authorList>
            <person name="Chen W.-M."/>
        </authorList>
    </citation>
    <scope>NUCLEOTIDE SEQUENCE [LARGE SCALE GENOMIC DNA]</scope>
    <source>
        <strain evidence="5 6">THS-13</strain>
    </source>
</reference>
<dbReference type="Proteomes" id="UP000282106">
    <property type="component" value="Unassembled WGS sequence"/>
</dbReference>
<evidence type="ECO:0000256" key="3">
    <source>
        <dbReference type="ARBA" id="ARBA00023002"/>
    </source>
</evidence>
<dbReference type="PRINTS" id="PR00081">
    <property type="entry name" value="GDHRDH"/>
</dbReference>
<comment type="caution">
    <text evidence="5">The sequence shown here is derived from an EMBL/GenBank/DDBJ whole genome shotgun (WGS) entry which is preliminary data.</text>
</comment>
<dbReference type="InterPro" id="IPR002347">
    <property type="entry name" value="SDR_fam"/>
</dbReference>
<name>A0A3N0VG84_9GAMM</name>
<evidence type="ECO:0000313" key="6">
    <source>
        <dbReference type="Proteomes" id="UP000282106"/>
    </source>
</evidence>
<protein>
    <submittedName>
        <fullName evidence="5">SDR family NAD(P)-dependent oxidoreductase</fullName>
    </submittedName>
</protein>